<dbReference type="InterPro" id="IPR039102">
    <property type="entry name" value="FAM13"/>
</dbReference>
<gene>
    <name evidence="5" type="ORF">HHI36_006034</name>
</gene>
<evidence type="ECO:0000259" key="4">
    <source>
        <dbReference type="Pfam" id="PF26116"/>
    </source>
</evidence>
<dbReference type="PANTHER" id="PTHR15904:SF17">
    <property type="entry name" value="RHO-GAP DOMAIN-CONTAINING PROTEIN"/>
    <property type="match status" value="1"/>
</dbReference>
<feature type="region of interest" description="Disordered" evidence="3">
    <location>
        <begin position="43"/>
        <end position="66"/>
    </location>
</feature>
<sequence>MKGPAKREDIKKESTAKKEPKDKKLKAKGILLSSWLNRNEHFTSTEEAKAACKTRKRKERQESISSICQERKVIRSNSEERPHSRKHFEKENVIRRVSSSEDLHVQNFRNKKKHSSKENLDATEINLVPVADECEHEKRRSHERFAKPLTLKCRKNYPKKPKGKSFHKVKYKTDEKQFEACKIDIEVHEHEATKSHKDRSPSPLRTPSLDLTTLHQQVDDSEPLPSCSNRMGNDTIPSLSVVPNRLLSSPRNSIIATHCIYLDPDAAYNTFRKTLNPVEEKLQKIGKQLNVVKKKIKKFENDYQLKHGCKPNHFDKINDSSIKKFYMDMMKLKKEYKLLQDSSLKYMQDPKSKETGEYSCLQEILSDIEVKLQVKRESSNRSSVIEKMTPEELLEEKVAVQKALLNLENVYGRPIEKDDRDLVRPLYDRYRTLKRLICKVSTGSQNLNDLQTIHEDETVNFVVDSAKSSETPTEKTSTLSTVTDSDTDVSVNENLHSMTQEELQQQMRMATEEKKILKRTIKEYEISIQQKTGKMVQKEDKLQIEQLYKNYKTIKSKIRLLDALIAKKN</sequence>
<protein>
    <recommendedName>
        <fullName evidence="4">FAM13A-like domain-containing protein</fullName>
    </recommendedName>
</protein>
<feature type="coiled-coil region" evidence="2">
    <location>
        <begin position="500"/>
        <end position="541"/>
    </location>
</feature>
<dbReference type="AlphaFoldDB" id="A0ABD2NXA5"/>
<proteinExistence type="inferred from homology"/>
<dbReference type="EMBL" id="JABFTP020000144">
    <property type="protein sequence ID" value="KAL3282875.1"/>
    <property type="molecule type" value="Genomic_DNA"/>
</dbReference>
<comment type="similarity">
    <text evidence="1">Belongs to the FAM13 family.</text>
</comment>
<feature type="region of interest" description="Disordered" evidence="3">
    <location>
        <begin position="1"/>
        <end position="25"/>
    </location>
</feature>
<evidence type="ECO:0000313" key="5">
    <source>
        <dbReference type="EMBL" id="KAL3282875.1"/>
    </source>
</evidence>
<organism evidence="5 6">
    <name type="scientific">Cryptolaemus montrouzieri</name>
    <dbReference type="NCBI Taxonomy" id="559131"/>
    <lineage>
        <taxon>Eukaryota</taxon>
        <taxon>Metazoa</taxon>
        <taxon>Ecdysozoa</taxon>
        <taxon>Arthropoda</taxon>
        <taxon>Hexapoda</taxon>
        <taxon>Insecta</taxon>
        <taxon>Pterygota</taxon>
        <taxon>Neoptera</taxon>
        <taxon>Endopterygota</taxon>
        <taxon>Coleoptera</taxon>
        <taxon>Polyphaga</taxon>
        <taxon>Cucujiformia</taxon>
        <taxon>Coccinelloidea</taxon>
        <taxon>Coccinellidae</taxon>
        <taxon>Scymninae</taxon>
        <taxon>Scymnini</taxon>
        <taxon>Cryptolaemus</taxon>
    </lineage>
</organism>
<dbReference type="Pfam" id="PF26116">
    <property type="entry name" value="FAM13A"/>
    <property type="match status" value="1"/>
</dbReference>
<accession>A0ABD2NXA5</accession>
<dbReference type="InterPro" id="IPR059029">
    <property type="entry name" value="FAM13A_dom"/>
</dbReference>
<dbReference type="Proteomes" id="UP001516400">
    <property type="component" value="Unassembled WGS sequence"/>
</dbReference>
<evidence type="ECO:0000256" key="3">
    <source>
        <dbReference type="SAM" id="MobiDB-lite"/>
    </source>
</evidence>
<evidence type="ECO:0000256" key="2">
    <source>
        <dbReference type="SAM" id="Coils"/>
    </source>
</evidence>
<dbReference type="PANTHER" id="PTHR15904">
    <property type="entry name" value="FAM13"/>
    <property type="match status" value="1"/>
</dbReference>
<comment type="caution">
    <text evidence="5">The sequence shown here is derived from an EMBL/GenBank/DDBJ whole genome shotgun (WGS) entry which is preliminary data.</text>
</comment>
<evidence type="ECO:0000256" key="1">
    <source>
        <dbReference type="ARBA" id="ARBA00007549"/>
    </source>
</evidence>
<name>A0ABD2NXA5_9CUCU</name>
<feature type="compositionally biased region" description="Basic and acidic residues" evidence="3">
    <location>
        <begin position="1"/>
        <end position="22"/>
    </location>
</feature>
<evidence type="ECO:0000313" key="6">
    <source>
        <dbReference type="Proteomes" id="UP001516400"/>
    </source>
</evidence>
<feature type="domain" description="FAM13A-like" evidence="4">
    <location>
        <begin position="500"/>
        <end position="568"/>
    </location>
</feature>
<keyword evidence="2" id="KW-0175">Coiled coil</keyword>
<keyword evidence="6" id="KW-1185">Reference proteome</keyword>
<reference evidence="5 6" key="1">
    <citation type="journal article" date="2021" name="BMC Biol.">
        <title>Horizontally acquired antibacterial genes associated with adaptive radiation of ladybird beetles.</title>
        <authorList>
            <person name="Li H.S."/>
            <person name="Tang X.F."/>
            <person name="Huang Y.H."/>
            <person name="Xu Z.Y."/>
            <person name="Chen M.L."/>
            <person name="Du X.Y."/>
            <person name="Qiu B.Y."/>
            <person name="Chen P.T."/>
            <person name="Zhang W."/>
            <person name="Slipinski A."/>
            <person name="Escalona H.E."/>
            <person name="Waterhouse R.M."/>
            <person name="Zwick A."/>
            <person name="Pang H."/>
        </authorList>
    </citation>
    <scope>NUCLEOTIDE SEQUENCE [LARGE SCALE GENOMIC DNA]</scope>
    <source>
        <strain evidence="5">SYSU2018</strain>
    </source>
</reference>